<proteinExistence type="predicted"/>
<accession>A0ACA9L1X6</accession>
<evidence type="ECO:0000313" key="2">
    <source>
        <dbReference type="Proteomes" id="UP000789860"/>
    </source>
</evidence>
<protein>
    <submittedName>
        <fullName evidence="1">2019_t:CDS:1</fullName>
    </submittedName>
</protein>
<organism evidence="1 2">
    <name type="scientific">Scutellospora calospora</name>
    <dbReference type="NCBI Taxonomy" id="85575"/>
    <lineage>
        <taxon>Eukaryota</taxon>
        <taxon>Fungi</taxon>
        <taxon>Fungi incertae sedis</taxon>
        <taxon>Mucoromycota</taxon>
        <taxon>Glomeromycotina</taxon>
        <taxon>Glomeromycetes</taxon>
        <taxon>Diversisporales</taxon>
        <taxon>Gigasporaceae</taxon>
        <taxon>Scutellospora</taxon>
    </lineage>
</organism>
<gene>
    <name evidence="1" type="ORF">SCALOS_LOCUS3321</name>
</gene>
<sequence>MDISEITTSSSVNGGGEVLQMNELGFFPNVENLTAQIEKLDTQEPKHRSLLESSYEVKVTRVDDEPLLSVTKFEELNLGPDLLKGIYEMGFTTPSKIQAKALPLLLKKPPQNMIGQSQSGTGKTAAFVLTMLSRIDFNLKSPQALCLTPSRELARQIMVEVRKMGKYTPVITAEAIRESHIRGNRSRHEEFAEAQLIVGTPGTVYDLLKKHVIEKKHMKIFVLDEADNMLDQQGLGDQSIRIKNMMPRECQIVLFSATYSSEVRTFATRFAPNANQFSLKVEELSVKTIKQFYMDCKNEDHKFEVLDDLYTLLTIGQSIIFVQKRETADRIAKRMTEKGHKVINLHGGLSTTERDEVMDGFRKGSAKVLITTNVLSRGIDVLQVNLVINYDIPMDLSGRNPDYETYLHRIGRTGRFGRSGVSINFVHDPVSWEVVKSIEKHFQREIVRVPTDDWDVVEKVLRKEVNN</sequence>
<dbReference type="Proteomes" id="UP000789860">
    <property type="component" value="Unassembled WGS sequence"/>
</dbReference>
<comment type="caution">
    <text evidence="1">The sequence shown here is derived from an EMBL/GenBank/DDBJ whole genome shotgun (WGS) entry which is preliminary data.</text>
</comment>
<dbReference type="EMBL" id="CAJVPM010003557">
    <property type="protein sequence ID" value="CAG8502854.1"/>
    <property type="molecule type" value="Genomic_DNA"/>
</dbReference>
<reference evidence="1" key="1">
    <citation type="submission" date="2021-06" db="EMBL/GenBank/DDBJ databases">
        <authorList>
            <person name="Kallberg Y."/>
            <person name="Tangrot J."/>
            <person name="Rosling A."/>
        </authorList>
    </citation>
    <scope>NUCLEOTIDE SEQUENCE</scope>
    <source>
        <strain evidence="1">AU212A</strain>
    </source>
</reference>
<keyword evidence="2" id="KW-1185">Reference proteome</keyword>
<name>A0ACA9L1X6_9GLOM</name>
<evidence type="ECO:0000313" key="1">
    <source>
        <dbReference type="EMBL" id="CAG8502854.1"/>
    </source>
</evidence>